<gene>
    <name evidence="2" type="ORF">PDIGIT_LOCUS3464</name>
</gene>
<evidence type="ECO:0000313" key="2">
    <source>
        <dbReference type="EMBL" id="CAI6317500.1"/>
    </source>
</evidence>
<name>A0A9W4XG35_9PLEO</name>
<dbReference type="AlphaFoldDB" id="A0A9W4XG35"/>
<feature type="compositionally biased region" description="Low complexity" evidence="1">
    <location>
        <begin position="102"/>
        <end position="117"/>
    </location>
</feature>
<protein>
    <submittedName>
        <fullName evidence="2">Uncharacterized protein</fullName>
    </submittedName>
</protein>
<dbReference type="Proteomes" id="UP001152607">
    <property type="component" value="Unassembled WGS sequence"/>
</dbReference>
<organism evidence="2 3">
    <name type="scientific">Periconia digitata</name>
    <dbReference type="NCBI Taxonomy" id="1303443"/>
    <lineage>
        <taxon>Eukaryota</taxon>
        <taxon>Fungi</taxon>
        <taxon>Dikarya</taxon>
        <taxon>Ascomycota</taxon>
        <taxon>Pezizomycotina</taxon>
        <taxon>Dothideomycetes</taxon>
        <taxon>Pleosporomycetidae</taxon>
        <taxon>Pleosporales</taxon>
        <taxon>Massarineae</taxon>
        <taxon>Periconiaceae</taxon>
        <taxon>Periconia</taxon>
    </lineage>
</organism>
<proteinExistence type="predicted"/>
<keyword evidence="3" id="KW-1185">Reference proteome</keyword>
<evidence type="ECO:0000256" key="1">
    <source>
        <dbReference type="SAM" id="MobiDB-lite"/>
    </source>
</evidence>
<feature type="region of interest" description="Disordered" evidence="1">
    <location>
        <begin position="1"/>
        <end position="124"/>
    </location>
</feature>
<feature type="compositionally biased region" description="Basic and acidic residues" evidence="1">
    <location>
        <begin position="83"/>
        <end position="101"/>
    </location>
</feature>
<feature type="compositionally biased region" description="Polar residues" evidence="1">
    <location>
        <begin position="1"/>
        <end position="10"/>
    </location>
</feature>
<dbReference type="EMBL" id="CAOQHR010000002">
    <property type="protein sequence ID" value="CAI6317500.1"/>
    <property type="molecule type" value="Genomic_DNA"/>
</dbReference>
<dbReference type="OrthoDB" id="3798482at2759"/>
<comment type="caution">
    <text evidence="2">The sequence shown here is derived from an EMBL/GenBank/DDBJ whole genome shotgun (WGS) entry which is preliminary data.</text>
</comment>
<feature type="compositionally biased region" description="Basic and acidic residues" evidence="1">
    <location>
        <begin position="54"/>
        <end position="73"/>
    </location>
</feature>
<accession>A0A9W4XG35</accession>
<feature type="compositionally biased region" description="Low complexity" evidence="1">
    <location>
        <begin position="14"/>
        <end position="34"/>
    </location>
</feature>
<sequence>MDSRRNSNVSLPVRNHPNNGSNNQNQNQNRPNRPAHAFGGRLQFEDPIQSSAPQEHEADSDRGRSNSSDHDPLPIRPGNVTVRSDESRQRSSTHYTDEDGTFRTPRSSSFSPESTSPGHRNEDSDDIQELLQEQEDNPEERPSIELPLDMEFISGEAQGNVSLTPFNYSSILLTKGYIAMIDAVYAEAKWVGHFLTKEDGDNKDIAQLKHWRKIGLRILASSPLYMILYTLNGFLAFEVINTEDPSTEAKELAPYFTDTSPGQPGEWFRRQNEEFAPAIFILGIGGHAPAIYIRILVDSGGVGPTYGEI</sequence>
<reference evidence="2" key="1">
    <citation type="submission" date="2023-01" db="EMBL/GenBank/DDBJ databases">
        <authorList>
            <person name="Van Ghelder C."/>
            <person name="Rancurel C."/>
        </authorList>
    </citation>
    <scope>NUCLEOTIDE SEQUENCE</scope>
    <source>
        <strain evidence="2">CNCM I-4278</strain>
    </source>
</reference>
<evidence type="ECO:0000313" key="3">
    <source>
        <dbReference type="Proteomes" id="UP001152607"/>
    </source>
</evidence>